<dbReference type="HOGENOM" id="CLU_868875_0_0_1"/>
<evidence type="ECO:0000313" key="2">
    <source>
        <dbReference type="Proteomes" id="UP000027920"/>
    </source>
</evidence>
<comment type="caution">
    <text evidence="1">The sequence shown here is derived from an EMBL/GenBank/DDBJ whole genome shotgun (WGS) entry which is preliminary data.</text>
</comment>
<proteinExistence type="predicted"/>
<reference evidence="1 2" key="1">
    <citation type="submission" date="2013-03" db="EMBL/GenBank/DDBJ databases">
        <title>The Genome Sequence of Exophiala aquamarina CBS 119918.</title>
        <authorList>
            <consortium name="The Broad Institute Genomics Platform"/>
            <person name="Cuomo C."/>
            <person name="de Hoog S."/>
            <person name="Gorbushina A."/>
            <person name="Walker B."/>
            <person name="Young S.K."/>
            <person name="Zeng Q."/>
            <person name="Gargeya S."/>
            <person name="Fitzgerald M."/>
            <person name="Haas B."/>
            <person name="Abouelleil A."/>
            <person name="Allen A.W."/>
            <person name="Alvarado L."/>
            <person name="Arachchi H.M."/>
            <person name="Berlin A.M."/>
            <person name="Chapman S.B."/>
            <person name="Gainer-Dewar J."/>
            <person name="Goldberg J."/>
            <person name="Griggs A."/>
            <person name="Gujja S."/>
            <person name="Hansen M."/>
            <person name="Howarth C."/>
            <person name="Imamovic A."/>
            <person name="Ireland A."/>
            <person name="Larimer J."/>
            <person name="McCowan C."/>
            <person name="Murphy C."/>
            <person name="Pearson M."/>
            <person name="Poon T.W."/>
            <person name="Priest M."/>
            <person name="Roberts A."/>
            <person name="Saif S."/>
            <person name="Shea T."/>
            <person name="Sisk P."/>
            <person name="Sykes S."/>
            <person name="Wortman J."/>
            <person name="Nusbaum C."/>
            <person name="Birren B."/>
        </authorList>
    </citation>
    <scope>NUCLEOTIDE SEQUENCE [LARGE SCALE GENOMIC DNA]</scope>
    <source>
        <strain evidence="1 2">CBS 119918</strain>
    </source>
</reference>
<dbReference type="RefSeq" id="XP_013266295.1">
    <property type="nucleotide sequence ID" value="XM_013410841.1"/>
</dbReference>
<sequence>MYLLASSTILSLWFAHEAHRNIHKRQTIVSAQNLPALPFVQSDLPSVETGCAPGDVVSPHWQANSIDKYMSGYPNFGEAPFRYHRNPRLSLGLLAAAFMRPISASSARPGLICTTTYSSKRNPLHIPAWVHDGLSDQNLDIFLNSHPPGAVAEMLKSGIHLGLFPTQAEYQSAMERSLKVFLDAQLWSKIDMQLMITNPDDRGLCIAEAARLIRGQCMQFKYPDGSNLITPATGETPRDAIGGLSSAGLDFDKAVNNVLDCNTAGKSASDVDFEGFFASGEQRSQDIPACLFGLYGHRFAGIHLKSVHVCGGDWAMNGTR</sequence>
<dbReference type="EMBL" id="AMGV01000001">
    <property type="protein sequence ID" value="KEF63705.1"/>
    <property type="molecule type" value="Genomic_DNA"/>
</dbReference>
<organism evidence="1 2">
    <name type="scientific">Exophiala aquamarina CBS 119918</name>
    <dbReference type="NCBI Taxonomy" id="1182545"/>
    <lineage>
        <taxon>Eukaryota</taxon>
        <taxon>Fungi</taxon>
        <taxon>Dikarya</taxon>
        <taxon>Ascomycota</taxon>
        <taxon>Pezizomycotina</taxon>
        <taxon>Eurotiomycetes</taxon>
        <taxon>Chaetothyriomycetidae</taxon>
        <taxon>Chaetothyriales</taxon>
        <taxon>Herpotrichiellaceae</taxon>
        <taxon>Exophiala</taxon>
    </lineage>
</organism>
<protein>
    <submittedName>
        <fullName evidence="1">Uncharacterized protein</fullName>
    </submittedName>
</protein>
<dbReference type="AlphaFoldDB" id="A0A072Q6Z0"/>
<dbReference type="OrthoDB" id="4980944at2759"/>
<dbReference type="VEuPathDB" id="FungiDB:A1O9_01683"/>
<dbReference type="Proteomes" id="UP000027920">
    <property type="component" value="Unassembled WGS sequence"/>
</dbReference>
<dbReference type="GeneID" id="25276629"/>
<keyword evidence="2" id="KW-1185">Reference proteome</keyword>
<accession>A0A072Q6Z0</accession>
<name>A0A072Q6Z0_9EURO</name>
<gene>
    <name evidence="1" type="ORF">A1O9_01683</name>
</gene>
<evidence type="ECO:0000313" key="1">
    <source>
        <dbReference type="EMBL" id="KEF63705.1"/>
    </source>
</evidence>